<evidence type="ECO:0000256" key="1">
    <source>
        <dbReference type="SAM" id="Phobius"/>
    </source>
</evidence>
<accession>A0ABU3LHR5</accession>
<protein>
    <submittedName>
        <fullName evidence="2">Uncharacterized protein</fullName>
    </submittedName>
</protein>
<sequence length="143" mass="16680">MEKGNANYQKWKQKYELDKKQDKKSLYQRGILVFGGIILISTVIYLWSAGHLQFIGKDTREVEGTVTKIADYHIGRGNYIPRLTIEYFHENTLYTTYENIRKSGEAIESAGYSYDYQGDIIVRAFVTYDVNNPSNCRVRLEFQ</sequence>
<name>A0ABU3LHR5_9FLAO</name>
<keyword evidence="1" id="KW-0812">Transmembrane</keyword>
<keyword evidence="3" id="KW-1185">Reference proteome</keyword>
<organism evidence="2 3">
    <name type="scientific">Asprobacillus argus</name>
    <dbReference type="NCBI Taxonomy" id="3076534"/>
    <lineage>
        <taxon>Bacteria</taxon>
        <taxon>Pseudomonadati</taxon>
        <taxon>Bacteroidota</taxon>
        <taxon>Flavobacteriia</taxon>
        <taxon>Flavobacteriales</taxon>
        <taxon>Flavobacteriaceae</taxon>
        <taxon>Asprobacillus</taxon>
    </lineage>
</organism>
<gene>
    <name evidence="2" type="ORF">RQM59_12330</name>
</gene>
<proteinExistence type="predicted"/>
<keyword evidence="1" id="KW-0472">Membrane</keyword>
<reference evidence="2 3" key="1">
    <citation type="submission" date="2023-09" db="EMBL/GenBank/DDBJ databases">
        <title>Novel taxa isolated from Blanes Bay.</title>
        <authorList>
            <person name="Rey-Velasco X."/>
            <person name="Lucena T."/>
        </authorList>
    </citation>
    <scope>NUCLEOTIDE SEQUENCE [LARGE SCALE GENOMIC DNA]</scope>
    <source>
        <strain evidence="2 3">S356</strain>
    </source>
</reference>
<evidence type="ECO:0000313" key="2">
    <source>
        <dbReference type="EMBL" id="MDT7833175.1"/>
    </source>
</evidence>
<evidence type="ECO:0000313" key="3">
    <source>
        <dbReference type="Proteomes" id="UP001257277"/>
    </source>
</evidence>
<keyword evidence="1" id="KW-1133">Transmembrane helix</keyword>
<dbReference type="Proteomes" id="UP001257277">
    <property type="component" value="Unassembled WGS sequence"/>
</dbReference>
<comment type="caution">
    <text evidence="2">The sequence shown here is derived from an EMBL/GenBank/DDBJ whole genome shotgun (WGS) entry which is preliminary data.</text>
</comment>
<feature type="transmembrane region" description="Helical" evidence="1">
    <location>
        <begin position="26"/>
        <end position="47"/>
    </location>
</feature>
<dbReference type="EMBL" id="JAVTTO010000004">
    <property type="protein sequence ID" value="MDT7833175.1"/>
    <property type="molecule type" value="Genomic_DNA"/>
</dbReference>
<dbReference type="RefSeq" id="WP_349242425.1">
    <property type="nucleotide sequence ID" value="NZ_JAVTTO010000004.1"/>
</dbReference>